<evidence type="ECO:0000256" key="1">
    <source>
        <dbReference type="SAM" id="MobiDB-lite"/>
    </source>
</evidence>
<evidence type="ECO:0000313" key="2">
    <source>
        <dbReference type="EMBL" id="PMD13694.1"/>
    </source>
</evidence>
<accession>A0A2J6PI50</accession>
<protein>
    <submittedName>
        <fullName evidence="2">Uncharacterized protein</fullName>
    </submittedName>
</protein>
<dbReference type="EMBL" id="KZ613528">
    <property type="protein sequence ID" value="PMD13694.1"/>
    <property type="molecule type" value="Genomic_DNA"/>
</dbReference>
<reference evidence="2 3" key="1">
    <citation type="submission" date="2016-05" db="EMBL/GenBank/DDBJ databases">
        <title>A degradative enzymes factory behind the ericoid mycorrhizal symbiosis.</title>
        <authorList>
            <consortium name="DOE Joint Genome Institute"/>
            <person name="Martino E."/>
            <person name="Morin E."/>
            <person name="Grelet G."/>
            <person name="Kuo A."/>
            <person name="Kohler A."/>
            <person name="Daghino S."/>
            <person name="Barry K."/>
            <person name="Choi C."/>
            <person name="Cichocki N."/>
            <person name="Clum A."/>
            <person name="Copeland A."/>
            <person name="Hainaut M."/>
            <person name="Haridas S."/>
            <person name="Labutti K."/>
            <person name="Lindquist E."/>
            <person name="Lipzen A."/>
            <person name="Khouja H.-R."/>
            <person name="Murat C."/>
            <person name="Ohm R."/>
            <person name="Olson A."/>
            <person name="Spatafora J."/>
            <person name="Veneault-Fourrey C."/>
            <person name="Henrissat B."/>
            <person name="Grigoriev I."/>
            <person name="Martin F."/>
            <person name="Perotto S."/>
        </authorList>
    </citation>
    <scope>NUCLEOTIDE SEQUENCE [LARGE SCALE GENOMIC DNA]</scope>
    <source>
        <strain evidence="2 3">UAMH 7357</strain>
    </source>
</reference>
<keyword evidence="3" id="KW-1185">Reference proteome</keyword>
<gene>
    <name evidence="2" type="ORF">NA56DRAFT_694565</name>
</gene>
<dbReference type="AlphaFoldDB" id="A0A2J6PI50"/>
<evidence type="ECO:0000313" key="3">
    <source>
        <dbReference type="Proteomes" id="UP000235672"/>
    </source>
</evidence>
<name>A0A2J6PI50_9HELO</name>
<feature type="compositionally biased region" description="Acidic residues" evidence="1">
    <location>
        <begin position="125"/>
        <end position="152"/>
    </location>
</feature>
<sequence length="215" mass="24397">MNTSSPMCLCRCSDCKVNNVAVIRPLSEFVRSAAAAAPAPASPAPTTGRRLRPATTSSSRPLSGVAPRDRIVDQVTPGTISNFLRRPRRIPAQQVHRLAEIHRGLVVLFEEEAEILEERIWEVLESEEEEEREESEEEEEGEERERESEEEFTGFGDMEGGEREGEREEEEEEEDKDKDKGEGERERGETVDIWGDEESDREGGERREREASPEL</sequence>
<dbReference type="Proteomes" id="UP000235672">
    <property type="component" value="Unassembled WGS sequence"/>
</dbReference>
<feature type="compositionally biased region" description="Basic and acidic residues" evidence="1">
    <location>
        <begin position="177"/>
        <end position="190"/>
    </location>
</feature>
<feature type="region of interest" description="Disordered" evidence="1">
    <location>
        <begin position="125"/>
        <end position="215"/>
    </location>
</feature>
<feature type="compositionally biased region" description="Basic and acidic residues" evidence="1">
    <location>
        <begin position="201"/>
        <end position="215"/>
    </location>
</feature>
<organism evidence="2 3">
    <name type="scientific">Hyaloscypha hepaticicola</name>
    <dbReference type="NCBI Taxonomy" id="2082293"/>
    <lineage>
        <taxon>Eukaryota</taxon>
        <taxon>Fungi</taxon>
        <taxon>Dikarya</taxon>
        <taxon>Ascomycota</taxon>
        <taxon>Pezizomycotina</taxon>
        <taxon>Leotiomycetes</taxon>
        <taxon>Helotiales</taxon>
        <taxon>Hyaloscyphaceae</taxon>
        <taxon>Hyaloscypha</taxon>
    </lineage>
</organism>
<proteinExistence type="predicted"/>
<feature type="compositionally biased region" description="Acidic residues" evidence="1">
    <location>
        <begin position="167"/>
        <end position="176"/>
    </location>
</feature>
<feature type="region of interest" description="Disordered" evidence="1">
    <location>
        <begin position="35"/>
        <end position="67"/>
    </location>
</feature>